<keyword evidence="1" id="KW-0472">Membrane</keyword>
<dbReference type="AlphaFoldDB" id="A0A3N4M129"/>
<accession>A0A3N4M129</accession>
<gene>
    <name evidence="2" type="ORF">L211DRAFT_606994</name>
</gene>
<organism evidence="2 3">
    <name type="scientific">Terfezia boudieri ATCC MYA-4762</name>
    <dbReference type="NCBI Taxonomy" id="1051890"/>
    <lineage>
        <taxon>Eukaryota</taxon>
        <taxon>Fungi</taxon>
        <taxon>Dikarya</taxon>
        <taxon>Ascomycota</taxon>
        <taxon>Pezizomycotina</taxon>
        <taxon>Pezizomycetes</taxon>
        <taxon>Pezizales</taxon>
        <taxon>Pezizaceae</taxon>
        <taxon>Terfezia</taxon>
    </lineage>
</organism>
<dbReference type="EMBL" id="ML121532">
    <property type="protein sequence ID" value="RPB27092.1"/>
    <property type="molecule type" value="Genomic_DNA"/>
</dbReference>
<evidence type="ECO:0000256" key="1">
    <source>
        <dbReference type="SAM" id="Phobius"/>
    </source>
</evidence>
<proteinExistence type="predicted"/>
<dbReference type="Proteomes" id="UP000267821">
    <property type="component" value="Unassembled WGS sequence"/>
</dbReference>
<keyword evidence="3" id="KW-1185">Reference proteome</keyword>
<sequence>MREGHDLFILNKLLIQQITLPPLSRRRFSLFHILSWFLLFSLIFPAITTAPPTPSPETSRPFPPPPALRLSPQRPFVAFQRSHLPLGRRWRGTCRGGHTSLQHQHYDEFTITILYCGGWWGWGMA</sequence>
<reference evidence="2 3" key="1">
    <citation type="journal article" date="2018" name="Nat. Ecol. Evol.">
        <title>Pezizomycetes genomes reveal the molecular basis of ectomycorrhizal truffle lifestyle.</title>
        <authorList>
            <person name="Murat C."/>
            <person name="Payen T."/>
            <person name="Noel B."/>
            <person name="Kuo A."/>
            <person name="Morin E."/>
            <person name="Chen J."/>
            <person name="Kohler A."/>
            <person name="Krizsan K."/>
            <person name="Balestrini R."/>
            <person name="Da Silva C."/>
            <person name="Montanini B."/>
            <person name="Hainaut M."/>
            <person name="Levati E."/>
            <person name="Barry K.W."/>
            <person name="Belfiori B."/>
            <person name="Cichocki N."/>
            <person name="Clum A."/>
            <person name="Dockter R.B."/>
            <person name="Fauchery L."/>
            <person name="Guy J."/>
            <person name="Iotti M."/>
            <person name="Le Tacon F."/>
            <person name="Lindquist E.A."/>
            <person name="Lipzen A."/>
            <person name="Malagnac F."/>
            <person name="Mello A."/>
            <person name="Molinier V."/>
            <person name="Miyauchi S."/>
            <person name="Poulain J."/>
            <person name="Riccioni C."/>
            <person name="Rubini A."/>
            <person name="Sitrit Y."/>
            <person name="Splivallo R."/>
            <person name="Traeger S."/>
            <person name="Wang M."/>
            <person name="Zifcakova L."/>
            <person name="Wipf D."/>
            <person name="Zambonelli A."/>
            <person name="Paolocci F."/>
            <person name="Nowrousian M."/>
            <person name="Ottonello S."/>
            <person name="Baldrian P."/>
            <person name="Spatafora J.W."/>
            <person name="Henrissat B."/>
            <person name="Nagy L.G."/>
            <person name="Aury J.M."/>
            <person name="Wincker P."/>
            <person name="Grigoriev I.V."/>
            <person name="Bonfante P."/>
            <person name="Martin F.M."/>
        </authorList>
    </citation>
    <scope>NUCLEOTIDE SEQUENCE [LARGE SCALE GENOMIC DNA]</scope>
    <source>
        <strain evidence="2 3">ATCC MYA-4762</strain>
    </source>
</reference>
<feature type="transmembrane region" description="Helical" evidence="1">
    <location>
        <begin position="28"/>
        <end position="47"/>
    </location>
</feature>
<protein>
    <submittedName>
        <fullName evidence="2">Uncharacterized protein</fullName>
    </submittedName>
</protein>
<keyword evidence="1" id="KW-0812">Transmembrane</keyword>
<evidence type="ECO:0000313" key="3">
    <source>
        <dbReference type="Proteomes" id="UP000267821"/>
    </source>
</evidence>
<name>A0A3N4M129_9PEZI</name>
<keyword evidence="1" id="KW-1133">Transmembrane helix</keyword>
<evidence type="ECO:0000313" key="2">
    <source>
        <dbReference type="EMBL" id="RPB27092.1"/>
    </source>
</evidence>
<dbReference type="InParanoid" id="A0A3N4M129"/>